<evidence type="ECO:0000256" key="2">
    <source>
        <dbReference type="SAM" id="Phobius"/>
    </source>
</evidence>
<evidence type="ECO:0000313" key="4">
    <source>
        <dbReference type="EMBL" id="SFD50705.1"/>
    </source>
</evidence>
<keyword evidence="1" id="KW-0175">Coiled coil</keyword>
<dbReference type="Proteomes" id="UP000226420">
    <property type="component" value="Unassembled WGS sequence"/>
</dbReference>
<protein>
    <recommendedName>
        <fullName evidence="3">Toxin VasX N-terminal region domain-containing protein</fullName>
    </recommendedName>
</protein>
<dbReference type="EMBL" id="FOLW01000026">
    <property type="protein sequence ID" value="SFD50705.1"/>
    <property type="molecule type" value="Genomic_DNA"/>
</dbReference>
<reference evidence="4 5" key="1">
    <citation type="submission" date="2016-10" db="EMBL/GenBank/DDBJ databases">
        <authorList>
            <person name="Varghese N."/>
            <person name="Submissions S."/>
        </authorList>
    </citation>
    <scope>NUCLEOTIDE SEQUENCE [LARGE SCALE GENOMIC DNA]</scope>
    <source>
        <strain evidence="4 5">DSM 5563</strain>
    </source>
</reference>
<keyword evidence="2" id="KW-0812">Transmembrane</keyword>
<evidence type="ECO:0000259" key="3">
    <source>
        <dbReference type="Pfam" id="PF20249"/>
    </source>
</evidence>
<sequence>MTDTKNETEAKNAKMDQQLNKMDQENNHAAEQNATGGGCARCNKSGDFFLLPLRYSIIGKNENNNKPQPTDRRSKNVEILPLGHQLGQGVAELSLQSAEYNVRMLRAGYLYILVEKQEGEASWRAFQVTKEGALFESDPKDMKEDFPEFSCDMNTDGVNAACVAFEKIATIKALYLLFNPNILTERKLDYYKTIGKSTLQCIVPQAKSQQPHAIAPDDLPKQVAEFSLSALFNTPFYQGAIQEYRSYLSLADGQRGDTFTALKTFVAHSVYEEESALQTLSAYTNQLYPMEKFMDSLGRYQGLVSQLEKHNGIGFVLHDPIGITQELCNWRNDAVESTIQPWLEQEDQYKVKNSQKLQALGLIEKIESSFVNNRAWGGYNSYEQDIHDQYKEALEEYGKKFPNDKQRVEDILDDSAKSYKETYLAPQIKEEIKSGKYNTQFATKYLKYLDADEMQKFKQETENIEQDAQSAAAKRTTDLMLWLSSANTPLLAGLSFYDECYDDGNLSQGINFSHQTGLCILGLMGSREGNQLLNQWWAEKTVTPANLCWRSYCHNNQLAIDEIKSVMTQVYSQSSDGEEKSASSSAAKTFDEIVSYSKMLPDFFDKLNAYIAAENRIGGVAPLSLVWITTQGRALLGASISSNQNPTRLFRLLNFTLRASLGRRAVALRMREQPGINANMYRGQFNRRITEGLQSLSNAHQCNYYRLRLTTTIGFLESGLLLLRAYQLPKDSREYAMLVSSAMLTTSAMLEFFALGQEVILGHYGGGTLIRVTDVRFGQVKLMSAGLGTVAGVISAYWDILDAVDSFKYKRGELVFLYGIRSIGTLALVTNQMGIAIGLAEPWFARLLVESQAGNRVGFTLFYQLLHNTAMRYATEEAQALLMRRVSWLTLFIIATTGLIWVFSDTELEAWMKKCCFRLNKEQGNGYSDASKEYEAAMMILVTGEN</sequence>
<evidence type="ECO:0000256" key="1">
    <source>
        <dbReference type="SAM" id="Coils"/>
    </source>
</evidence>
<gene>
    <name evidence="4" type="ORF">SAMN02745723_1262</name>
</gene>
<dbReference type="AlphaFoldDB" id="A0AAJ4WDU0"/>
<dbReference type="CDD" id="cd20707">
    <property type="entry name" value="MIX_III"/>
    <property type="match status" value="1"/>
</dbReference>
<keyword evidence="2" id="KW-1133">Transmembrane helix</keyword>
<dbReference type="RefSeq" id="WP_074825149.1">
    <property type="nucleotide sequence ID" value="NZ_FOLW01000026.1"/>
</dbReference>
<comment type="caution">
    <text evidence="4">The sequence shown here is derived from an EMBL/GenBank/DDBJ whole genome shotgun (WGS) entry which is preliminary data.</text>
</comment>
<dbReference type="NCBIfam" id="NF041559">
    <property type="entry name" value="BTH_I2691_fam"/>
    <property type="match status" value="1"/>
</dbReference>
<dbReference type="InterPro" id="IPR046864">
    <property type="entry name" value="VasX_N"/>
</dbReference>
<feature type="domain" description="Toxin VasX N-terminal region" evidence="3">
    <location>
        <begin position="39"/>
        <end position="194"/>
    </location>
</feature>
<accession>A0AAJ4WDU0</accession>
<evidence type="ECO:0000313" key="5">
    <source>
        <dbReference type="Proteomes" id="UP000226420"/>
    </source>
</evidence>
<dbReference type="InterPro" id="IPR048126">
    <property type="entry name" value="Toxin_VasX"/>
</dbReference>
<feature type="transmembrane region" description="Helical" evidence="2">
    <location>
        <begin position="886"/>
        <end position="904"/>
    </location>
</feature>
<organism evidence="4 5">
    <name type="scientific">Pragia fontium DSM 5563 = ATCC 49100</name>
    <dbReference type="NCBI Taxonomy" id="1122977"/>
    <lineage>
        <taxon>Bacteria</taxon>
        <taxon>Pseudomonadati</taxon>
        <taxon>Pseudomonadota</taxon>
        <taxon>Gammaproteobacteria</taxon>
        <taxon>Enterobacterales</taxon>
        <taxon>Budviciaceae</taxon>
        <taxon>Pragia</taxon>
    </lineage>
</organism>
<feature type="transmembrane region" description="Helical" evidence="2">
    <location>
        <begin position="782"/>
        <end position="801"/>
    </location>
</feature>
<proteinExistence type="predicted"/>
<keyword evidence="2" id="KW-0472">Membrane</keyword>
<feature type="coiled-coil region" evidence="1">
    <location>
        <begin position="5"/>
        <end position="32"/>
    </location>
</feature>
<dbReference type="Pfam" id="PF20249">
    <property type="entry name" value="VasX_N"/>
    <property type="match status" value="1"/>
</dbReference>
<name>A0AAJ4WDU0_9GAMM</name>